<evidence type="ECO:0000313" key="1">
    <source>
        <dbReference type="EMBL" id="SNR99789.1"/>
    </source>
</evidence>
<name>A0A239AWA0_9ACTN</name>
<evidence type="ECO:0008006" key="3">
    <source>
        <dbReference type="Google" id="ProtNLM"/>
    </source>
</evidence>
<organism evidence="1 2">
    <name type="scientific">Blastococcus mobilis</name>
    <dbReference type="NCBI Taxonomy" id="1938746"/>
    <lineage>
        <taxon>Bacteria</taxon>
        <taxon>Bacillati</taxon>
        <taxon>Actinomycetota</taxon>
        <taxon>Actinomycetes</taxon>
        <taxon>Geodermatophilales</taxon>
        <taxon>Geodermatophilaceae</taxon>
        <taxon>Blastococcus</taxon>
    </lineage>
</organism>
<keyword evidence="2" id="KW-1185">Reference proteome</keyword>
<dbReference type="EMBL" id="FZNO01000061">
    <property type="protein sequence ID" value="SNR99789.1"/>
    <property type="molecule type" value="Genomic_DNA"/>
</dbReference>
<reference evidence="1 2" key="1">
    <citation type="submission" date="2017-06" db="EMBL/GenBank/DDBJ databases">
        <authorList>
            <person name="Kim H.J."/>
            <person name="Triplett B.A."/>
        </authorList>
    </citation>
    <scope>NUCLEOTIDE SEQUENCE [LARGE SCALE GENOMIC DNA]</scope>
    <source>
        <strain evidence="1 2">DSM 44272</strain>
    </source>
</reference>
<proteinExistence type="predicted"/>
<accession>A0A239AWA0</accession>
<dbReference type="OrthoDB" id="6167040at2"/>
<dbReference type="RefSeq" id="WP_089339076.1">
    <property type="nucleotide sequence ID" value="NZ_FZNO01000061.1"/>
</dbReference>
<evidence type="ECO:0000313" key="2">
    <source>
        <dbReference type="Proteomes" id="UP000198403"/>
    </source>
</evidence>
<sequence>MEDIAAVAHEAIVSRDWATVRHLLHPYLHWTRADGVVVRGRSKVLVMLQGDHSALGLPRRVELREGQIYRWLT</sequence>
<gene>
    <name evidence="1" type="ORF">SAMN06272737_1613</name>
</gene>
<protein>
    <recommendedName>
        <fullName evidence="3">SnoaL-like domain-containing protein</fullName>
    </recommendedName>
</protein>
<dbReference type="Proteomes" id="UP000198403">
    <property type="component" value="Unassembled WGS sequence"/>
</dbReference>
<dbReference type="AlphaFoldDB" id="A0A239AWA0"/>